<dbReference type="AlphaFoldDB" id="A0A318J8F3"/>
<feature type="transmembrane region" description="Helical" evidence="1">
    <location>
        <begin position="12"/>
        <end position="28"/>
    </location>
</feature>
<evidence type="ECO:0000313" key="3">
    <source>
        <dbReference type="Proteomes" id="UP000247792"/>
    </source>
</evidence>
<comment type="caution">
    <text evidence="2">The sequence shown here is derived from an EMBL/GenBank/DDBJ whole genome shotgun (WGS) entry which is preliminary data.</text>
</comment>
<keyword evidence="1" id="KW-0472">Membrane</keyword>
<proteinExistence type="predicted"/>
<protein>
    <submittedName>
        <fullName evidence="2">Uncharacterized protein</fullName>
    </submittedName>
</protein>
<organism evidence="2 3">
    <name type="scientific">Undibacterium pigrum</name>
    <dbReference type="NCBI Taxonomy" id="401470"/>
    <lineage>
        <taxon>Bacteria</taxon>
        <taxon>Pseudomonadati</taxon>
        <taxon>Pseudomonadota</taxon>
        <taxon>Betaproteobacteria</taxon>
        <taxon>Burkholderiales</taxon>
        <taxon>Oxalobacteraceae</taxon>
        <taxon>Undibacterium</taxon>
    </lineage>
</organism>
<feature type="transmembrane region" description="Helical" evidence="1">
    <location>
        <begin position="40"/>
        <end position="58"/>
    </location>
</feature>
<keyword evidence="3" id="KW-1185">Reference proteome</keyword>
<sequence length="99" mass="11421">MLACISLDWDNSIYASFFFHWLIMFFAQKIKIGVGVTIDAMVMAVNSFLILTLFILIFENFQEAEKDQYAEQVVAPRKVRVPSAYEGPGIFDHKYTEQC</sequence>
<dbReference type="EMBL" id="QJKB01000008">
    <property type="protein sequence ID" value="PXX40168.1"/>
    <property type="molecule type" value="Genomic_DNA"/>
</dbReference>
<dbReference type="Proteomes" id="UP000247792">
    <property type="component" value="Unassembled WGS sequence"/>
</dbReference>
<reference evidence="2 3" key="1">
    <citation type="submission" date="2018-05" db="EMBL/GenBank/DDBJ databases">
        <title>Genomic Encyclopedia of Type Strains, Phase IV (KMG-IV): sequencing the most valuable type-strain genomes for metagenomic binning, comparative biology and taxonomic classification.</title>
        <authorList>
            <person name="Goeker M."/>
        </authorList>
    </citation>
    <scope>NUCLEOTIDE SEQUENCE [LARGE SCALE GENOMIC DNA]</scope>
    <source>
        <strain evidence="2 3">DSM 19792</strain>
    </source>
</reference>
<evidence type="ECO:0000256" key="1">
    <source>
        <dbReference type="SAM" id="Phobius"/>
    </source>
</evidence>
<gene>
    <name evidence="2" type="ORF">DFR42_1081</name>
</gene>
<name>A0A318J8F3_9BURK</name>
<keyword evidence="1" id="KW-1133">Transmembrane helix</keyword>
<evidence type="ECO:0000313" key="2">
    <source>
        <dbReference type="EMBL" id="PXX40168.1"/>
    </source>
</evidence>
<keyword evidence="1" id="KW-0812">Transmembrane</keyword>
<accession>A0A318J8F3</accession>